<dbReference type="RefSeq" id="WP_085073151.1">
    <property type="nucleotide sequence ID" value="NZ_BLKU01000003.1"/>
</dbReference>
<reference evidence="3" key="3">
    <citation type="submission" date="2020-11" db="EMBL/GenBank/DDBJ databases">
        <title>Intraspecies plasmid and genomic variation of Mycobacterium kubicae revealed by the complete genome sequences of two clinical isolates.</title>
        <authorList>
            <person name="Hendrix J.R."/>
            <person name="Epperson L.E."/>
            <person name="Honda J.R."/>
            <person name="Strong M."/>
        </authorList>
    </citation>
    <scope>NUCLEOTIDE SEQUENCE</scope>
    <source>
        <strain evidence="3">JCM 13573</strain>
    </source>
</reference>
<dbReference type="EMBL" id="BLKU01000003">
    <property type="protein sequence ID" value="GFG64793.1"/>
    <property type="molecule type" value="Genomic_DNA"/>
</dbReference>
<dbReference type="PANTHER" id="PTHR35585:SF1">
    <property type="entry name" value="HHE DOMAIN PROTEIN (AFU_ORTHOLOGUE AFUA_4G00730)"/>
    <property type="match status" value="1"/>
</dbReference>
<dbReference type="Pfam" id="PF01814">
    <property type="entry name" value="Hemerythrin"/>
    <property type="match status" value="1"/>
</dbReference>
<dbReference type="InterPro" id="IPR012312">
    <property type="entry name" value="Hemerythrin-like"/>
</dbReference>
<evidence type="ECO:0000259" key="1">
    <source>
        <dbReference type="Pfam" id="PF01814"/>
    </source>
</evidence>
<dbReference type="Proteomes" id="UP000663583">
    <property type="component" value="Chromosome"/>
</dbReference>
<name>A0AAX1JEW6_9MYCO</name>
<dbReference type="Proteomes" id="UP000465306">
    <property type="component" value="Unassembled WGS sequence"/>
</dbReference>
<feature type="domain" description="Hemerythrin-like" evidence="1">
    <location>
        <begin position="21"/>
        <end position="134"/>
    </location>
</feature>
<evidence type="ECO:0000313" key="3">
    <source>
        <dbReference type="EMBL" id="QPI40100.1"/>
    </source>
</evidence>
<evidence type="ECO:0000313" key="5">
    <source>
        <dbReference type="Proteomes" id="UP000663583"/>
    </source>
</evidence>
<dbReference type="Gene3D" id="1.20.120.520">
    <property type="entry name" value="nmb1532 protein domain like"/>
    <property type="match status" value="1"/>
</dbReference>
<proteinExistence type="predicted"/>
<dbReference type="PANTHER" id="PTHR35585">
    <property type="entry name" value="HHE DOMAIN PROTEIN (AFU_ORTHOLOGUE AFUA_4G00730)"/>
    <property type="match status" value="1"/>
</dbReference>
<reference evidence="2" key="2">
    <citation type="submission" date="2020-02" db="EMBL/GenBank/DDBJ databases">
        <authorList>
            <person name="Matsumoto Y."/>
            <person name="Kinjo T."/>
            <person name="Motooka D."/>
            <person name="Nabeya D."/>
            <person name="Jung N."/>
            <person name="Uechi K."/>
            <person name="Horii T."/>
            <person name="Iida T."/>
            <person name="Fujita J."/>
            <person name="Nakamura S."/>
        </authorList>
    </citation>
    <scope>NUCLEOTIDE SEQUENCE</scope>
    <source>
        <strain evidence="2">JCM 13573</strain>
    </source>
</reference>
<evidence type="ECO:0000313" key="4">
    <source>
        <dbReference type="Proteomes" id="UP000465306"/>
    </source>
</evidence>
<accession>A0AAX1JEW6</accession>
<protein>
    <submittedName>
        <fullName evidence="3">Hemerythrin domain-containing protein</fullName>
    </submittedName>
</protein>
<sequence length="239" mass="27391">MTSLADQSLTELGGARSVLARQKRDHIELDRLIQAVDASSGPERQEYLTRLCRLVFPHAFAEESVLWPAIRRWVPEGEHLTLEIEREHQEINQLFAKLEKLNPDGAEHHELFKRIVRLLREDVRDEEDRLLPMLQRAMSRRRLVALGFAWEAVRRTAPTRPHPVVARRPPGNALAGAPLTVLDRGRDRLDRVSRRSTGRMHGASQRLSKRLARAAGTIEHVPPLTRGEDASTNYRRNQD</sequence>
<keyword evidence="4" id="KW-1185">Reference proteome</keyword>
<gene>
    <name evidence="3" type="ORF">I2456_12040</name>
    <name evidence="2" type="ORF">MKUB_22830</name>
</gene>
<dbReference type="KEGG" id="mku:I2456_12040"/>
<organism evidence="3 5">
    <name type="scientific">Mycobacterium kubicae</name>
    <dbReference type="NCBI Taxonomy" id="120959"/>
    <lineage>
        <taxon>Bacteria</taxon>
        <taxon>Bacillati</taxon>
        <taxon>Actinomycetota</taxon>
        <taxon>Actinomycetes</taxon>
        <taxon>Mycobacteriales</taxon>
        <taxon>Mycobacteriaceae</taxon>
        <taxon>Mycobacterium</taxon>
        <taxon>Mycobacterium simiae complex</taxon>
    </lineage>
</organism>
<reference evidence="2 4" key="1">
    <citation type="journal article" date="2019" name="Emerg. Microbes Infect.">
        <title>Comprehensive subspecies identification of 175 nontuberculous mycobacteria species based on 7547 genomic profiles.</title>
        <authorList>
            <person name="Matsumoto Y."/>
            <person name="Kinjo T."/>
            <person name="Motooka D."/>
            <person name="Nabeya D."/>
            <person name="Jung N."/>
            <person name="Uechi K."/>
            <person name="Horii T."/>
            <person name="Iida T."/>
            <person name="Fujita J."/>
            <person name="Nakamura S."/>
        </authorList>
    </citation>
    <scope>NUCLEOTIDE SEQUENCE [LARGE SCALE GENOMIC DNA]</scope>
    <source>
        <strain evidence="2 4">JCM 13573</strain>
    </source>
</reference>
<dbReference type="EMBL" id="CP065047">
    <property type="protein sequence ID" value="QPI40100.1"/>
    <property type="molecule type" value="Genomic_DNA"/>
</dbReference>
<dbReference type="AlphaFoldDB" id="A0AAX1JEW6"/>
<evidence type="ECO:0000313" key="2">
    <source>
        <dbReference type="EMBL" id="GFG64793.1"/>
    </source>
</evidence>